<dbReference type="InterPro" id="IPR051604">
    <property type="entry name" value="Ergot_Alk_Oxidoreductase"/>
</dbReference>
<accession>D6XYA4</accession>
<dbReference type="Gene3D" id="3.40.50.720">
    <property type="entry name" value="NAD(P)-binding Rossmann-like Domain"/>
    <property type="match status" value="1"/>
</dbReference>
<evidence type="ECO:0000313" key="2">
    <source>
        <dbReference type="EMBL" id="ADI00173.1"/>
    </source>
</evidence>
<dbReference type="PANTHER" id="PTHR43162">
    <property type="match status" value="1"/>
</dbReference>
<dbReference type="RefSeq" id="WP_013173590.1">
    <property type="nucleotide sequence ID" value="NC_014219.1"/>
</dbReference>
<reference evidence="2" key="1">
    <citation type="submission" date="2009-10" db="EMBL/GenBank/DDBJ databases">
        <title>Complete sequence of Bacillus selenitireducens MLS10.</title>
        <authorList>
            <consortium name="US DOE Joint Genome Institute"/>
            <person name="Lucas S."/>
            <person name="Copeland A."/>
            <person name="Lapidus A."/>
            <person name="Glavina del Rio T."/>
            <person name="Dalin E."/>
            <person name="Tice H."/>
            <person name="Bruce D."/>
            <person name="Goodwin L."/>
            <person name="Pitluck S."/>
            <person name="Sims D."/>
            <person name="Brettin T."/>
            <person name="Detter J.C."/>
            <person name="Han C."/>
            <person name="Larimer F."/>
            <person name="Land M."/>
            <person name="Hauser L."/>
            <person name="Kyrpides N."/>
            <person name="Ovchinnikova G."/>
            <person name="Stolz J."/>
        </authorList>
    </citation>
    <scope>NUCLEOTIDE SEQUENCE [LARGE SCALE GENOMIC DNA]</scope>
    <source>
        <strain evidence="2">MLS10</strain>
    </source>
</reference>
<dbReference type="InterPro" id="IPR036291">
    <property type="entry name" value="NAD(P)-bd_dom_sf"/>
</dbReference>
<evidence type="ECO:0000259" key="1">
    <source>
        <dbReference type="Pfam" id="PF05368"/>
    </source>
</evidence>
<dbReference type="HOGENOM" id="CLU_007383_10_6_9"/>
<dbReference type="KEGG" id="bse:Bsel_2674"/>
<sequence length="290" mass="32572">MPMKQTFFITGATGNIGSYVAQELAEVGHHVKAGIRQPEHTGDQLMHEHIEAVSFNFLKPDSFHSALNDTDGVLLIRPPQLANPEQDMLPFINAAKEAGISRIVFVSLLGVERNPFVPHRKIEQFIRSSGINYTFLRPSFFMQNLTTTHRSDIAIHKLLDVPVGKALTSFIDTRDIASVAAVCLTSDLHQNKSYTLTGNRAIGYDEMANTLSHVLEIPIEYQPKSPAKFRKRLIFDGTPKAFANVMTLLYLMTWAGTAKKTTRTVQDILQREPIAFDQFVLDHKAVWIKE</sequence>
<dbReference type="OrthoDB" id="339107at2"/>
<keyword evidence="3" id="KW-1185">Reference proteome</keyword>
<protein>
    <submittedName>
        <fullName evidence="2">NmrA family protein</fullName>
    </submittedName>
</protein>
<dbReference type="InterPro" id="IPR008030">
    <property type="entry name" value="NmrA-like"/>
</dbReference>
<evidence type="ECO:0000313" key="3">
    <source>
        <dbReference type="Proteomes" id="UP000000271"/>
    </source>
</evidence>
<gene>
    <name evidence="2" type="ordered locus">Bsel_2674</name>
</gene>
<dbReference type="PANTHER" id="PTHR43162:SF1">
    <property type="entry name" value="PRESTALK A DIFFERENTIATION PROTEIN A"/>
    <property type="match status" value="1"/>
</dbReference>
<dbReference type="eggNOG" id="COG0702">
    <property type="taxonomic scope" value="Bacteria"/>
</dbReference>
<organism evidence="2 3">
    <name type="scientific">Bacillus selenitireducens (strain ATCC 700615 / DSM 15326 / MLS10)</name>
    <dbReference type="NCBI Taxonomy" id="439292"/>
    <lineage>
        <taxon>Bacteria</taxon>
        <taxon>Bacillati</taxon>
        <taxon>Bacillota</taxon>
        <taxon>Bacilli</taxon>
        <taxon>Bacillales</taxon>
        <taxon>Bacillaceae</taxon>
        <taxon>Salisediminibacterium</taxon>
    </lineage>
</organism>
<dbReference type="Proteomes" id="UP000000271">
    <property type="component" value="Chromosome"/>
</dbReference>
<dbReference type="SUPFAM" id="SSF51735">
    <property type="entry name" value="NAD(P)-binding Rossmann-fold domains"/>
    <property type="match status" value="1"/>
</dbReference>
<dbReference type="AlphaFoldDB" id="D6XYA4"/>
<feature type="domain" description="NmrA-like" evidence="1">
    <location>
        <begin position="3"/>
        <end position="248"/>
    </location>
</feature>
<dbReference type="Gene3D" id="3.90.25.10">
    <property type="entry name" value="UDP-galactose 4-epimerase, domain 1"/>
    <property type="match status" value="1"/>
</dbReference>
<dbReference type="STRING" id="439292.Bsel_2674"/>
<name>D6XYA4_BACIE</name>
<dbReference type="EMBL" id="CP001791">
    <property type="protein sequence ID" value="ADI00173.1"/>
    <property type="molecule type" value="Genomic_DNA"/>
</dbReference>
<proteinExistence type="predicted"/>
<dbReference type="Pfam" id="PF05368">
    <property type="entry name" value="NmrA"/>
    <property type="match status" value="1"/>
</dbReference>
<dbReference type="CDD" id="cd05269">
    <property type="entry name" value="TMR_SDR_a"/>
    <property type="match status" value="1"/>
</dbReference>